<dbReference type="PROSITE" id="PS50088">
    <property type="entry name" value="ANK_REPEAT"/>
    <property type="match status" value="2"/>
</dbReference>
<keyword evidence="2 3" id="KW-0040">ANK repeat</keyword>
<feature type="repeat" description="ANK" evidence="3">
    <location>
        <begin position="78"/>
        <end position="110"/>
    </location>
</feature>
<dbReference type="AlphaFoldDB" id="A0A0X3P0M0"/>
<protein>
    <submittedName>
        <fullName evidence="4">Uncharacterized protein</fullName>
    </submittedName>
</protein>
<feature type="repeat" description="ANK" evidence="3">
    <location>
        <begin position="111"/>
        <end position="143"/>
    </location>
</feature>
<organism evidence="4">
    <name type="scientific">Schistocephalus solidus</name>
    <name type="common">Tapeworm</name>
    <dbReference type="NCBI Taxonomy" id="70667"/>
    <lineage>
        <taxon>Eukaryota</taxon>
        <taxon>Metazoa</taxon>
        <taxon>Spiralia</taxon>
        <taxon>Lophotrochozoa</taxon>
        <taxon>Platyhelminthes</taxon>
        <taxon>Cestoda</taxon>
        <taxon>Eucestoda</taxon>
        <taxon>Diphyllobothriidea</taxon>
        <taxon>Diphyllobothriidae</taxon>
        <taxon>Schistocephalus</taxon>
    </lineage>
</organism>
<dbReference type="PROSITE" id="PS50297">
    <property type="entry name" value="ANK_REP_REGION"/>
    <property type="match status" value="2"/>
</dbReference>
<dbReference type="InterPro" id="IPR002110">
    <property type="entry name" value="Ankyrin_rpt"/>
</dbReference>
<dbReference type="SMART" id="SM00248">
    <property type="entry name" value="ANK"/>
    <property type="match status" value="3"/>
</dbReference>
<evidence type="ECO:0000313" key="4">
    <source>
        <dbReference type="EMBL" id="JAP45544.1"/>
    </source>
</evidence>
<dbReference type="SUPFAM" id="SSF48403">
    <property type="entry name" value="Ankyrin repeat"/>
    <property type="match status" value="1"/>
</dbReference>
<dbReference type="PANTHER" id="PTHR24173:SF74">
    <property type="entry name" value="ANKYRIN REPEAT DOMAIN-CONTAINING PROTEIN 16"/>
    <property type="match status" value="1"/>
</dbReference>
<keyword evidence="1" id="KW-0677">Repeat</keyword>
<reference evidence="4" key="1">
    <citation type="submission" date="2016-01" db="EMBL/GenBank/DDBJ databases">
        <title>Reference transcriptome for the parasite Schistocephalus solidus: insights into the molecular evolution of parasitism.</title>
        <authorList>
            <person name="Hebert F.O."/>
            <person name="Grambauer S."/>
            <person name="Barber I."/>
            <person name="Landry C.R."/>
            <person name="Aubin-Horth N."/>
        </authorList>
    </citation>
    <scope>NUCLEOTIDE SEQUENCE</scope>
</reference>
<dbReference type="Gene3D" id="1.25.40.20">
    <property type="entry name" value="Ankyrin repeat-containing domain"/>
    <property type="match status" value="1"/>
</dbReference>
<evidence type="ECO:0000256" key="3">
    <source>
        <dbReference type="PROSITE-ProRule" id="PRU00023"/>
    </source>
</evidence>
<dbReference type="Pfam" id="PF12796">
    <property type="entry name" value="Ank_2"/>
    <property type="match status" value="1"/>
</dbReference>
<dbReference type="EMBL" id="GEEE01017681">
    <property type="protein sequence ID" value="JAP45544.1"/>
    <property type="molecule type" value="Transcribed_RNA"/>
</dbReference>
<sequence>MDSVYQGDLLKGFPLHYCCLMGDVKGLQNCLSNTELNPNGLDNLNYWTPAHWAVTSSHFDCLLHLAPYGALDTPAERSLVTPLHLAAEQGFADAVRFLLANAARVNLQDSSGDTPLHKAARKGHMECIKALLNHAACTDTRNFYGRRPSELSAIGGHFQIASALNEVTRLQKLEQVTNAVSRVPLSPLGTLNPGLRNGYVCKRSRGCVAMDSLDEDSDKRLRLSGKLL</sequence>
<accession>A0A0X3P0M0</accession>
<evidence type="ECO:0000256" key="2">
    <source>
        <dbReference type="ARBA" id="ARBA00023043"/>
    </source>
</evidence>
<name>A0A0X3P0M0_SCHSO</name>
<evidence type="ECO:0000256" key="1">
    <source>
        <dbReference type="ARBA" id="ARBA00022737"/>
    </source>
</evidence>
<dbReference type="InterPro" id="IPR036770">
    <property type="entry name" value="Ankyrin_rpt-contain_sf"/>
</dbReference>
<proteinExistence type="predicted"/>
<gene>
    <name evidence="4" type="ORF">TR165194</name>
</gene>
<dbReference type="PANTHER" id="PTHR24173">
    <property type="entry name" value="ANKYRIN REPEAT CONTAINING"/>
    <property type="match status" value="1"/>
</dbReference>